<dbReference type="GO" id="GO:0003677">
    <property type="term" value="F:DNA binding"/>
    <property type="evidence" value="ECO:0007669"/>
    <property type="project" value="UniProtKB-KW"/>
</dbReference>
<keyword evidence="2" id="KW-0805">Transcription regulation</keyword>
<feature type="domain" description="TF-B3" evidence="7">
    <location>
        <begin position="33"/>
        <end position="112"/>
    </location>
</feature>
<keyword evidence="3" id="KW-0238">DNA-binding</keyword>
<dbReference type="Proteomes" id="UP000515211">
    <property type="component" value="Chromosome 10"/>
</dbReference>
<evidence type="ECO:0000256" key="5">
    <source>
        <dbReference type="ARBA" id="ARBA00023242"/>
    </source>
</evidence>
<feature type="domain" description="TF-B3" evidence="7">
    <location>
        <begin position="245"/>
        <end position="345"/>
    </location>
</feature>
<dbReference type="RefSeq" id="XP_052110817.1">
    <property type="nucleotide sequence ID" value="XM_052254857.1"/>
</dbReference>
<keyword evidence="8" id="KW-1185">Reference proteome</keyword>
<dbReference type="InterPro" id="IPR003340">
    <property type="entry name" value="B3_DNA-bd"/>
</dbReference>
<comment type="subcellular location">
    <subcellularLocation>
        <location evidence="1">Nucleus</location>
    </subcellularLocation>
</comment>
<reference evidence="8" key="1">
    <citation type="journal article" date="2016" name="Nat. Genet.">
        <title>The genome sequences of Arachis duranensis and Arachis ipaensis, the diploid ancestors of cultivated peanut.</title>
        <authorList>
            <person name="Bertioli D.J."/>
            <person name="Cannon S.B."/>
            <person name="Froenicke L."/>
            <person name="Huang G."/>
            <person name="Farmer A.D."/>
            <person name="Cannon E.K."/>
            <person name="Liu X."/>
            <person name="Gao D."/>
            <person name="Clevenger J."/>
            <person name="Dash S."/>
            <person name="Ren L."/>
            <person name="Moretzsohn M.C."/>
            <person name="Shirasawa K."/>
            <person name="Huang W."/>
            <person name="Vidigal B."/>
            <person name="Abernathy B."/>
            <person name="Chu Y."/>
            <person name="Niederhuth C.E."/>
            <person name="Umale P."/>
            <person name="Araujo A.C."/>
            <person name="Kozik A."/>
            <person name="Kim K.D."/>
            <person name="Burow M.D."/>
            <person name="Varshney R.K."/>
            <person name="Wang X."/>
            <person name="Zhang X."/>
            <person name="Barkley N."/>
            <person name="Guimaraes P.M."/>
            <person name="Isobe S."/>
            <person name="Guo B."/>
            <person name="Liao B."/>
            <person name="Stalker H.T."/>
            <person name="Schmitz R.J."/>
            <person name="Scheffler B.E."/>
            <person name="Leal-Bertioli S.C."/>
            <person name="Xun X."/>
            <person name="Jackson S.A."/>
            <person name="Michelmore R."/>
            <person name="Ozias-Akins P."/>
        </authorList>
    </citation>
    <scope>NUCLEOTIDE SEQUENCE [LARGE SCALE GENOMIC DNA]</scope>
    <source>
        <strain evidence="8">cv. V14167</strain>
    </source>
</reference>
<dbReference type="PANTHER" id="PTHR31391:SF135">
    <property type="entry name" value="B3 DOMAIN-CONTAINING PROTEIN OS01G0234100-LIKE ISOFORM X1"/>
    <property type="match status" value="1"/>
</dbReference>
<feature type="domain" description="TF-B3" evidence="7">
    <location>
        <begin position="370"/>
        <end position="461"/>
    </location>
</feature>
<reference evidence="9" key="2">
    <citation type="submission" date="2025-08" db="UniProtKB">
        <authorList>
            <consortium name="RefSeq"/>
        </authorList>
    </citation>
    <scope>IDENTIFICATION</scope>
    <source>
        <tissue evidence="9">Whole plant</tissue>
    </source>
</reference>
<dbReference type="GO" id="GO:0005634">
    <property type="term" value="C:nucleus"/>
    <property type="evidence" value="ECO:0007669"/>
    <property type="project" value="UniProtKB-SubCell"/>
</dbReference>
<dbReference type="SMART" id="SM01019">
    <property type="entry name" value="B3"/>
    <property type="match status" value="3"/>
</dbReference>
<evidence type="ECO:0000313" key="8">
    <source>
        <dbReference type="Proteomes" id="UP000515211"/>
    </source>
</evidence>
<name>A0A9C6TI87_ARADU</name>
<evidence type="ECO:0000313" key="9">
    <source>
        <dbReference type="RefSeq" id="XP_052110817.1"/>
    </source>
</evidence>
<feature type="compositionally biased region" description="Acidic residues" evidence="6">
    <location>
        <begin position="135"/>
        <end position="147"/>
    </location>
</feature>
<dbReference type="SUPFAM" id="SSF101936">
    <property type="entry name" value="DNA-binding pseudobarrel domain"/>
    <property type="match status" value="3"/>
</dbReference>
<dbReference type="AlphaFoldDB" id="A0A9C6TI87"/>
<dbReference type="KEGG" id="adu:107471770"/>
<evidence type="ECO:0000256" key="2">
    <source>
        <dbReference type="ARBA" id="ARBA00023015"/>
    </source>
</evidence>
<keyword evidence="5" id="KW-0539">Nucleus</keyword>
<dbReference type="Gene3D" id="2.40.330.10">
    <property type="entry name" value="DNA-binding pseudobarrel domain"/>
    <property type="match status" value="3"/>
</dbReference>
<dbReference type="PANTHER" id="PTHR31391">
    <property type="entry name" value="B3 DOMAIN-CONTAINING PROTEIN OS11G0197600-RELATED"/>
    <property type="match status" value="1"/>
</dbReference>
<keyword evidence="4" id="KW-0804">Transcription</keyword>
<evidence type="ECO:0000256" key="4">
    <source>
        <dbReference type="ARBA" id="ARBA00023163"/>
    </source>
</evidence>
<accession>A0A9C6TI87</accession>
<feature type="region of interest" description="Disordered" evidence="6">
    <location>
        <begin position="127"/>
        <end position="147"/>
    </location>
</feature>
<organism evidence="8 9">
    <name type="scientific">Arachis duranensis</name>
    <name type="common">Wild peanut</name>
    <dbReference type="NCBI Taxonomy" id="130453"/>
    <lineage>
        <taxon>Eukaryota</taxon>
        <taxon>Viridiplantae</taxon>
        <taxon>Streptophyta</taxon>
        <taxon>Embryophyta</taxon>
        <taxon>Tracheophyta</taxon>
        <taxon>Spermatophyta</taxon>
        <taxon>Magnoliopsida</taxon>
        <taxon>eudicotyledons</taxon>
        <taxon>Gunneridae</taxon>
        <taxon>Pentapetalae</taxon>
        <taxon>rosids</taxon>
        <taxon>fabids</taxon>
        <taxon>Fabales</taxon>
        <taxon>Fabaceae</taxon>
        <taxon>Papilionoideae</taxon>
        <taxon>50 kb inversion clade</taxon>
        <taxon>dalbergioids sensu lato</taxon>
        <taxon>Dalbergieae</taxon>
        <taxon>Pterocarpus clade</taxon>
        <taxon>Arachis</taxon>
    </lineage>
</organism>
<dbReference type="GeneID" id="107471770"/>
<evidence type="ECO:0000256" key="3">
    <source>
        <dbReference type="ARBA" id="ARBA00023125"/>
    </source>
</evidence>
<dbReference type="InterPro" id="IPR015300">
    <property type="entry name" value="DNA-bd_pseudobarrel_sf"/>
</dbReference>
<dbReference type="InterPro" id="IPR044837">
    <property type="entry name" value="REM16-like"/>
</dbReference>
<proteinExistence type="predicted"/>
<sequence>MAFYNMFFKVLIDPNQLRENQPKWKKPSSLHELEIPPKFVEKNWKKLSNPLLLELPTGDKTEVKWVKKKNNSVWLKEGWRRVVELLKLKHGCFVTFKYNGKSKFELIVFHPNTLEIDYSSVRGFYNDDHHQGANENDDDGGDDDDDSIEIIAEEPEQFNNRSREGTCKSMLKEVHENHDYIVIDDDDDDDDEWHSKPLLMRKRTKTKGTSKSMLKKVRRNMKCDDNRSKALERAEAISSKLKNPSFVRDLKRSYVDYGIMQIPCSFSEQYLYRLKGSGTIWVSDNEDIKWSIKYSYSDSQNRTSIYGDWHKFRKENELEVGDVCVFEMMTEVEPVSFKIYIIRVRQESSSSYPHQFQESERPNRQANNQFELLITKSKLKASTLVKIPRKFIRQNERCVGKDVTLKVGKELWTVKVLNSGSFCKGWIQFARECKLVVGDICHFELTDPTNFVFHVSISREEHGS</sequence>
<evidence type="ECO:0000256" key="6">
    <source>
        <dbReference type="SAM" id="MobiDB-lite"/>
    </source>
</evidence>
<dbReference type="CDD" id="cd10017">
    <property type="entry name" value="B3_DNA"/>
    <property type="match status" value="3"/>
</dbReference>
<evidence type="ECO:0000259" key="7">
    <source>
        <dbReference type="PROSITE" id="PS50863"/>
    </source>
</evidence>
<dbReference type="Pfam" id="PF02362">
    <property type="entry name" value="B3"/>
    <property type="match status" value="3"/>
</dbReference>
<evidence type="ECO:0000256" key="1">
    <source>
        <dbReference type="ARBA" id="ARBA00004123"/>
    </source>
</evidence>
<protein>
    <submittedName>
        <fullName evidence="9">B3 domain-containing transcription factor VRN1-like</fullName>
    </submittedName>
</protein>
<dbReference type="PROSITE" id="PS50863">
    <property type="entry name" value="B3"/>
    <property type="match status" value="3"/>
</dbReference>
<gene>
    <name evidence="9" type="primary">LOC107471770</name>
</gene>